<evidence type="ECO:0000256" key="1">
    <source>
        <dbReference type="ARBA" id="ARBA00004141"/>
    </source>
</evidence>
<dbReference type="FunFam" id="1.20.1510.10:FF:000013">
    <property type="entry name" value="Cation efflux family protein"/>
    <property type="match status" value="1"/>
</dbReference>
<protein>
    <submittedName>
        <fullName evidence="11">Mitochondrial metal transporter 2</fullName>
    </submittedName>
</protein>
<evidence type="ECO:0000256" key="2">
    <source>
        <dbReference type="ARBA" id="ARBA00008873"/>
    </source>
</evidence>
<dbReference type="Pfam" id="PF12146">
    <property type="entry name" value="Hydrolase_4"/>
    <property type="match status" value="1"/>
</dbReference>
<dbReference type="NCBIfam" id="TIGR01297">
    <property type="entry name" value="CDF"/>
    <property type="match status" value="1"/>
</dbReference>
<organism evidence="11 12">
    <name type="scientific">Pyrenophora seminiperda CCB06</name>
    <dbReference type="NCBI Taxonomy" id="1302712"/>
    <lineage>
        <taxon>Eukaryota</taxon>
        <taxon>Fungi</taxon>
        <taxon>Dikarya</taxon>
        <taxon>Ascomycota</taxon>
        <taxon>Pezizomycotina</taxon>
        <taxon>Dothideomycetes</taxon>
        <taxon>Pleosporomycetidae</taxon>
        <taxon>Pleosporales</taxon>
        <taxon>Pleosporineae</taxon>
        <taxon>Pleosporaceae</taxon>
        <taxon>Pyrenophora</taxon>
    </lineage>
</organism>
<dbReference type="Gene3D" id="3.40.50.1820">
    <property type="entry name" value="alpha/beta hydrolase"/>
    <property type="match status" value="1"/>
</dbReference>
<dbReference type="InterPro" id="IPR002524">
    <property type="entry name" value="Cation_efflux"/>
</dbReference>
<dbReference type="GO" id="GO:0008324">
    <property type="term" value="F:monoatomic cation transmembrane transporter activity"/>
    <property type="evidence" value="ECO:0007669"/>
    <property type="project" value="InterPro"/>
</dbReference>
<sequence>MSVEEGKIALPDGKQLYTKTFRLKHDSSSSTASQIVNAYSDFFPELASKGIEIYTFDQRGWGRSVTKPSERGDTGPTAQVLDDITSFLKSVIPSPVPLFLMGHSMGGGETLCYAAQGPEEVRKHIRGYLLESPFVDFDPKSKPSSVTVFFGRVAGKLMAKRQMTNKLDPSLISRNADVCKQFDEDPLCHDTGTLEGLSGMLDRTNALSSGKIVIPDNAGEGGVTRIWIGHGDKDGITSYPASKRLFDALQVKDKEFQTYAGCYHRLHDEPSPDKEKFRDDVANWILARSDALPAHTAPLLNWSATIHRKQHLFPTTMTCGTQTRGHAGHLHHHHHDNTFLLSKNQNDAGVRITRIGLYVNLGMAISKGFGGYVFNSQALIADAIHSLTDLVSDIMTLATVGWSLKPPTDRFPSGYGKVESLGSLGVSGILLGGGFLMGWTALIALAQQFFPDAAKIAEHWGLLPHHHHHGVENMGPNINAIWLAAGSIVIKEWLYRATLKVAIERKSTVLASNAYHHRVDSLTAFVALLLIGGSNVLNNAQWLDPVGGLVISLMVVQAGWGNTKQALLELADVGVDKEMKDNVRKAATKALEEITTLAEPVNVRAIQGVKAGQNYLMDVELGVQGTWTIDQTRHVEDLVRERIGANVRGVKKVRVRFVKNSTDVPDFLDEFIPGGPTATSTSASEAEHSHDHKNEDTNGSARRRK</sequence>
<feature type="domain" description="Cation efflux protein transmembrane" evidence="9">
    <location>
        <begin position="355"/>
        <end position="570"/>
    </location>
</feature>
<evidence type="ECO:0000256" key="3">
    <source>
        <dbReference type="ARBA" id="ARBA00022448"/>
    </source>
</evidence>
<name>A0A3M7MCE1_9PLEO</name>
<dbReference type="GO" id="GO:0030003">
    <property type="term" value="P:intracellular monoatomic cation homeostasis"/>
    <property type="evidence" value="ECO:0007669"/>
    <property type="project" value="UniProtKB-ARBA"/>
</dbReference>
<reference evidence="11 12" key="1">
    <citation type="journal article" date="2014" name="PLoS ONE">
        <title>De novo Genome Assembly of the Fungal Plant Pathogen Pyrenophora semeniperda.</title>
        <authorList>
            <person name="Soliai M.M."/>
            <person name="Meyer S.E."/>
            <person name="Udall J.A."/>
            <person name="Elzinga D.E."/>
            <person name="Hermansen R.A."/>
            <person name="Bodily P.M."/>
            <person name="Hart A.A."/>
            <person name="Coleman C.E."/>
        </authorList>
    </citation>
    <scope>NUCLEOTIDE SEQUENCE [LARGE SCALE GENOMIC DNA]</scope>
    <source>
        <strain evidence="11 12">CCB06</strain>
        <tissue evidence="11">Mycelium</tissue>
    </source>
</reference>
<dbReference type="InterPro" id="IPR022742">
    <property type="entry name" value="Hydrolase_4"/>
</dbReference>
<dbReference type="GO" id="GO:0016020">
    <property type="term" value="C:membrane"/>
    <property type="evidence" value="ECO:0007669"/>
    <property type="project" value="UniProtKB-SubCell"/>
</dbReference>
<evidence type="ECO:0000256" key="7">
    <source>
        <dbReference type="ARBA" id="ARBA00023136"/>
    </source>
</evidence>
<dbReference type="Gene3D" id="1.20.1510.10">
    <property type="entry name" value="Cation efflux protein transmembrane domain"/>
    <property type="match status" value="1"/>
</dbReference>
<dbReference type="OrthoDB" id="435980at2759"/>
<dbReference type="GO" id="GO:0098771">
    <property type="term" value="P:inorganic ion homeostasis"/>
    <property type="evidence" value="ECO:0007669"/>
    <property type="project" value="UniProtKB-ARBA"/>
</dbReference>
<proteinExistence type="inferred from homology"/>
<evidence type="ECO:0000256" key="6">
    <source>
        <dbReference type="ARBA" id="ARBA00023065"/>
    </source>
</evidence>
<feature type="region of interest" description="Disordered" evidence="8">
    <location>
        <begin position="669"/>
        <end position="705"/>
    </location>
</feature>
<keyword evidence="4" id="KW-0812">Transmembrane</keyword>
<evidence type="ECO:0000259" key="10">
    <source>
        <dbReference type="Pfam" id="PF12146"/>
    </source>
</evidence>
<dbReference type="PANTHER" id="PTHR43840:SF15">
    <property type="entry name" value="MITOCHONDRIAL METAL TRANSPORTER 1-RELATED"/>
    <property type="match status" value="1"/>
</dbReference>
<keyword evidence="6" id="KW-0406">Ion transport</keyword>
<feature type="compositionally biased region" description="Basic and acidic residues" evidence="8">
    <location>
        <begin position="685"/>
        <end position="696"/>
    </location>
</feature>
<keyword evidence="5" id="KW-1133">Transmembrane helix</keyword>
<comment type="subcellular location">
    <subcellularLocation>
        <location evidence="1">Membrane</location>
        <topology evidence="1">Multi-pass membrane protein</topology>
    </subcellularLocation>
</comment>
<evidence type="ECO:0000256" key="8">
    <source>
        <dbReference type="SAM" id="MobiDB-lite"/>
    </source>
</evidence>
<feature type="domain" description="Serine aminopeptidase S33" evidence="10">
    <location>
        <begin position="37"/>
        <end position="270"/>
    </location>
</feature>
<dbReference type="InterPro" id="IPR058533">
    <property type="entry name" value="Cation_efflux_TM"/>
</dbReference>
<dbReference type="Proteomes" id="UP000265663">
    <property type="component" value="Unassembled WGS sequence"/>
</dbReference>
<comment type="similarity">
    <text evidence="2">Belongs to the cation diffusion facilitator (CDF) transporter (TC 2.A.4) family. SLC30A subfamily.</text>
</comment>
<evidence type="ECO:0000313" key="12">
    <source>
        <dbReference type="Proteomes" id="UP000265663"/>
    </source>
</evidence>
<evidence type="ECO:0000256" key="5">
    <source>
        <dbReference type="ARBA" id="ARBA00022989"/>
    </source>
</evidence>
<dbReference type="SUPFAM" id="SSF53474">
    <property type="entry name" value="alpha/beta-Hydrolases"/>
    <property type="match status" value="1"/>
</dbReference>
<dbReference type="GO" id="GO:0005739">
    <property type="term" value="C:mitochondrion"/>
    <property type="evidence" value="ECO:0007669"/>
    <property type="project" value="UniProtKB-ARBA"/>
</dbReference>
<keyword evidence="12" id="KW-1185">Reference proteome</keyword>
<keyword evidence="3" id="KW-0813">Transport</keyword>
<evidence type="ECO:0000256" key="4">
    <source>
        <dbReference type="ARBA" id="ARBA00022692"/>
    </source>
</evidence>
<dbReference type="AlphaFoldDB" id="A0A3M7MCE1"/>
<accession>A0A3M7MCE1</accession>
<gene>
    <name evidence="11" type="ORF">GMOD_00007212</name>
</gene>
<dbReference type="SUPFAM" id="SSF161111">
    <property type="entry name" value="Cation efflux protein transmembrane domain-like"/>
    <property type="match status" value="1"/>
</dbReference>
<dbReference type="InterPro" id="IPR029058">
    <property type="entry name" value="AB_hydrolase_fold"/>
</dbReference>
<dbReference type="FunFam" id="3.30.70.1350:FF:000010">
    <property type="entry name" value="Cation efflux family protein, putative"/>
    <property type="match status" value="1"/>
</dbReference>
<evidence type="ECO:0000259" key="9">
    <source>
        <dbReference type="Pfam" id="PF01545"/>
    </source>
</evidence>
<dbReference type="PANTHER" id="PTHR43840">
    <property type="entry name" value="MITOCHONDRIAL METAL TRANSPORTER 1-RELATED"/>
    <property type="match status" value="1"/>
</dbReference>
<dbReference type="EMBL" id="KE747829">
    <property type="protein sequence ID" value="RMZ72203.1"/>
    <property type="molecule type" value="Genomic_DNA"/>
</dbReference>
<dbReference type="Pfam" id="PF01545">
    <property type="entry name" value="Cation_efflux"/>
    <property type="match status" value="1"/>
</dbReference>
<dbReference type="InterPro" id="IPR050291">
    <property type="entry name" value="CDF_Transporter"/>
</dbReference>
<dbReference type="InterPro" id="IPR027469">
    <property type="entry name" value="Cation_efflux_TMD_sf"/>
</dbReference>
<keyword evidence="7" id="KW-0472">Membrane</keyword>
<evidence type="ECO:0000313" key="11">
    <source>
        <dbReference type="EMBL" id="RMZ72203.1"/>
    </source>
</evidence>